<dbReference type="PANTHER" id="PTHR12714">
    <property type="entry name" value="PROTEIN-S ISOPRENYLCYSTEINE O-METHYLTRANSFERASE"/>
    <property type="match status" value="1"/>
</dbReference>
<keyword evidence="2 5" id="KW-0812">Transmembrane</keyword>
<dbReference type="GO" id="GO:0005789">
    <property type="term" value="C:endoplasmic reticulum membrane"/>
    <property type="evidence" value="ECO:0007669"/>
    <property type="project" value="UniProtKB-SubCell"/>
</dbReference>
<evidence type="ECO:0000256" key="3">
    <source>
        <dbReference type="ARBA" id="ARBA00022989"/>
    </source>
</evidence>
<dbReference type="STRING" id="703135.A0A2A9N7M9"/>
<reference evidence="6 7" key="1">
    <citation type="submission" date="2014-02" db="EMBL/GenBank/DDBJ databases">
        <title>Transposable element dynamics among asymbiotic and ectomycorrhizal Amanita fungi.</title>
        <authorList>
            <consortium name="DOE Joint Genome Institute"/>
            <person name="Hess J."/>
            <person name="Skrede I."/>
            <person name="Wolfe B."/>
            <person name="LaButti K."/>
            <person name="Ohm R.A."/>
            <person name="Grigoriev I.V."/>
            <person name="Pringle A."/>
        </authorList>
    </citation>
    <scope>NUCLEOTIDE SEQUENCE [LARGE SCALE GENOMIC DNA]</scope>
    <source>
        <strain evidence="6 7">SKay4041</strain>
    </source>
</reference>
<keyword evidence="5" id="KW-0808">Transferase</keyword>
<evidence type="ECO:0000256" key="1">
    <source>
        <dbReference type="ARBA" id="ARBA00004141"/>
    </source>
</evidence>
<keyword evidence="5" id="KW-0949">S-adenosyl-L-methionine</keyword>
<dbReference type="Pfam" id="PF04140">
    <property type="entry name" value="ICMT"/>
    <property type="match status" value="1"/>
</dbReference>
<keyword evidence="3 5" id="KW-1133">Transmembrane helix</keyword>
<comment type="catalytic activity">
    <reaction evidence="5">
        <text>[protein]-C-terminal S-[(2E,6E)-farnesyl]-L-cysteine + S-adenosyl-L-methionine = [protein]-C-terminal S-[(2E,6E)-farnesyl]-L-cysteine methyl ester + S-adenosyl-L-homocysteine</text>
        <dbReference type="Rhea" id="RHEA:21672"/>
        <dbReference type="Rhea" id="RHEA-COMP:12125"/>
        <dbReference type="Rhea" id="RHEA-COMP:12126"/>
        <dbReference type="ChEBI" id="CHEBI:57856"/>
        <dbReference type="ChEBI" id="CHEBI:59789"/>
        <dbReference type="ChEBI" id="CHEBI:90510"/>
        <dbReference type="ChEBI" id="CHEBI:90511"/>
        <dbReference type="EC" id="2.1.1.100"/>
    </reaction>
</comment>
<accession>A0A2A9N7M9</accession>
<keyword evidence="5" id="KW-0256">Endoplasmic reticulum</keyword>
<comment type="subcellular location">
    <subcellularLocation>
        <location evidence="5">Endoplasmic reticulum membrane</location>
        <topology evidence="5">Multi-pass membrane protein</topology>
    </subcellularLocation>
    <subcellularLocation>
        <location evidence="1">Membrane</location>
        <topology evidence="1">Multi-pass membrane protein</topology>
    </subcellularLocation>
</comment>
<dbReference type="GO" id="GO:0032259">
    <property type="term" value="P:methylation"/>
    <property type="evidence" value="ECO:0007669"/>
    <property type="project" value="UniProtKB-KW"/>
</dbReference>
<evidence type="ECO:0000313" key="7">
    <source>
        <dbReference type="Proteomes" id="UP000242287"/>
    </source>
</evidence>
<proteinExistence type="inferred from homology"/>
<dbReference type="AlphaFoldDB" id="A0A2A9N7M9"/>
<dbReference type="InterPro" id="IPR007269">
    <property type="entry name" value="ICMT_MeTrfase"/>
</dbReference>
<feature type="transmembrane region" description="Helical" evidence="5">
    <location>
        <begin position="154"/>
        <end position="170"/>
    </location>
</feature>
<feature type="transmembrane region" description="Helical" evidence="5">
    <location>
        <begin position="190"/>
        <end position="209"/>
    </location>
</feature>
<comment type="similarity">
    <text evidence="5">Belongs to the class VI-like SAM-binding methyltransferase superfamily. Isoprenylcysteine carboxyl methyltransferase family.</text>
</comment>
<feature type="transmembrane region" description="Helical" evidence="5">
    <location>
        <begin position="98"/>
        <end position="119"/>
    </location>
</feature>
<protein>
    <recommendedName>
        <fullName evidence="5">Protein-S-isoprenylcysteine O-methyltransferase</fullName>
        <ecNumber evidence="5">2.1.1.100</ecNumber>
    </recommendedName>
</protein>
<keyword evidence="5" id="KW-0489">Methyltransferase</keyword>
<name>A0A2A9N7M9_9AGAR</name>
<keyword evidence="7" id="KW-1185">Reference proteome</keyword>
<dbReference type="Proteomes" id="UP000242287">
    <property type="component" value="Unassembled WGS sequence"/>
</dbReference>
<evidence type="ECO:0000256" key="4">
    <source>
        <dbReference type="ARBA" id="ARBA00023136"/>
    </source>
</evidence>
<sequence>MSLARALVVTIQAVCNHLACTPPNPTPQKGRYHTDEPWILQIAPSIFKCHLIILWMCAGFECLLYISTLYPALPPSLSPFTPLLCPATFISTPQPPNLHLTALAFIGFLAVLLGTYIRLDCFRTLGHLFTFDLTIHPQHKLITARFYGYVRHPAYTGSLLLVAGIAFSHLTHGGWLTECGPLRPRGTAGILWGVWWIWTLAVGVSRAYAEDRQMRKLFQDEWDAYAANVPWWFFPGIL</sequence>
<dbReference type="EMBL" id="KZ302343">
    <property type="protein sequence ID" value="PFH45538.1"/>
    <property type="molecule type" value="Genomic_DNA"/>
</dbReference>
<keyword evidence="4 5" id="KW-0472">Membrane</keyword>
<evidence type="ECO:0000313" key="6">
    <source>
        <dbReference type="EMBL" id="PFH45538.1"/>
    </source>
</evidence>
<dbReference type="GO" id="GO:0004671">
    <property type="term" value="F:protein C-terminal S-isoprenylcysteine carboxyl O-methyltransferase activity"/>
    <property type="evidence" value="ECO:0007669"/>
    <property type="project" value="UniProtKB-EC"/>
</dbReference>
<feature type="transmembrane region" description="Helical" evidence="5">
    <location>
        <begin position="51"/>
        <end position="73"/>
    </location>
</feature>
<evidence type="ECO:0000256" key="5">
    <source>
        <dbReference type="RuleBase" id="RU362022"/>
    </source>
</evidence>
<gene>
    <name evidence="6" type="ORF">AMATHDRAFT_200517</name>
</gene>
<dbReference type="OrthoDB" id="422086at2759"/>
<organism evidence="6 7">
    <name type="scientific">Amanita thiersii Skay4041</name>
    <dbReference type="NCBI Taxonomy" id="703135"/>
    <lineage>
        <taxon>Eukaryota</taxon>
        <taxon>Fungi</taxon>
        <taxon>Dikarya</taxon>
        <taxon>Basidiomycota</taxon>
        <taxon>Agaricomycotina</taxon>
        <taxon>Agaricomycetes</taxon>
        <taxon>Agaricomycetidae</taxon>
        <taxon>Agaricales</taxon>
        <taxon>Pluteineae</taxon>
        <taxon>Amanitaceae</taxon>
        <taxon>Amanita</taxon>
    </lineage>
</organism>
<dbReference type="Gene3D" id="1.20.120.1630">
    <property type="match status" value="1"/>
</dbReference>
<evidence type="ECO:0000256" key="2">
    <source>
        <dbReference type="ARBA" id="ARBA00022692"/>
    </source>
</evidence>
<dbReference type="PANTHER" id="PTHR12714:SF9">
    <property type="entry name" value="PROTEIN-S-ISOPRENYLCYSTEINE O-METHYLTRANSFERASE"/>
    <property type="match status" value="1"/>
</dbReference>
<dbReference type="EC" id="2.1.1.100" evidence="5"/>